<evidence type="ECO:0000256" key="6">
    <source>
        <dbReference type="ARBA" id="ARBA00022729"/>
    </source>
</evidence>
<dbReference type="PANTHER" id="PTHR32018:SF6">
    <property type="entry name" value="RHAMNOGALACTURONAN ENDOLYASE"/>
    <property type="match status" value="1"/>
</dbReference>
<sequence length="691" mass="80198">MENVITRRRTRAFLLRLSLIALHLFFFVSGYSHDQAKHFRLLKENINSSGESSPPRIRIKTQGYRQVTIMDNGLVELKFSNPDGDVIGIKYNTINNLLEIHNKEKNRGYWDMDWGEAGNNIANHHVKLHGTKFQIIKADEFQIEISFTKIWNDSSKAFPINVDKRYIMLRGYSGFYTYAILEHPEEAPLANIDQIRTVFKLQQKKFRYMAISDDRQRTMPSLRDRKSGHRLAYPEAVLLTKPSNPEVKREVDDKYQYSLDNKDIKVHGWISSNPSVGFWIITPSHEFLTAGPMKQELTSHVGPISLSVFLSRHYGGKDLRLKLDKGETWKKVFGPISIYLNSASGSDEYKHSLWKNAKQQAQEEVAKWPYNFTQSKDFPSSDQRGTVNGQLLIRDRYISESLILANSAYVGLAAPGKAGSWQRENKGYQFWVQANERGDFSIKDVRPGNYSLYAWVPGIIGDYVYDQIITIERGTRIKLDYLVYEPPRNGPTLWEIGIPDRTAAEFYVPDPSYRFTNRLYTNQSGDKFRQYGLWDRYTDLYPNEDLIYTIGVSDYRRDWFFAHVNRKSKDGNYKGTTWRVIFQLENVMRFENYTLQLALASAAESNLQVRFNSRSTRRPMFSTKLIGRDNSIARHGIHGLYWLYSINVPGNQLRPGKNTLYLTQSKSERRFIGLMYDYIRLEAPSLTVASY</sequence>
<evidence type="ECO:0000256" key="5">
    <source>
        <dbReference type="ARBA" id="ARBA00022525"/>
    </source>
</evidence>
<keyword evidence="5" id="KW-0964">Secreted</keyword>
<dbReference type="SUPFAM" id="SSF49785">
    <property type="entry name" value="Galactose-binding domain-like"/>
    <property type="match status" value="1"/>
</dbReference>
<dbReference type="SUPFAM" id="SSF49452">
    <property type="entry name" value="Starch-binding domain-like"/>
    <property type="match status" value="1"/>
</dbReference>
<evidence type="ECO:0000313" key="11">
    <source>
        <dbReference type="EMBL" id="PON72502.1"/>
    </source>
</evidence>
<dbReference type="EMBL" id="JXTB01000039">
    <property type="protein sequence ID" value="PON72502.1"/>
    <property type="molecule type" value="Genomic_DNA"/>
</dbReference>
<evidence type="ECO:0000313" key="12">
    <source>
        <dbReference type="Proteomes" id="UP000237105"/>
    </source>
</evidence>
<gene>
    <name evidence="11" type="ORF">PanWU01x14_065370</name>
</gene>
<dbReference type="PANTHER" id="PTHR32018">
    <property type="entry name" value="RHAMNOGALACTURONATE LYASE FAMILY PROTEIN"/>
    <property type="match status" value="1"/>
</dbReference>
<feature type="transmembrane region" description="Helical" evidence="8">
    <location>
        <begin position="12"/>
        <end position="31"/>
    </location>
</feature>
<evidence type="ECO:0000256" key="8">
    <source>
        <dbReference type="SAM" id="Phobius"/>
    </source>
</evidence>
<name>A0A2P5DGR2_PARAD</name>
<dbReference type="SUPFAM" id="SSF74650">
    <property type="entry name" value="Galactose mutarotase-like"/>
    <property type="match status" value="1"/>
</dbReference>
<keyword evidence="8" id="KW-0812">Transmembrane</keyword>
<dbReference type="InterPro" id="IPR051850">
    <property type="entry name" value="Polysacch_Lyase_4"/>
</dbReference>
<dbReference type="FunFam" id="2.60.40.1120:FF:000033">
    <property type="entry name" value="Rhamnogalacturonate lyase B"/>
    <property type="match status" value="1"/>
</dbReference>
<dbReference type="Proteomes" id="UP000237105">
    <property type="component" value="Unassembled WGS sequence"/>
</dbReference>
<proteinExistence type="inferred from homology"/>
<dbReference type="InterPro" id="IPR013784">
    <property type="entry name" value="Carb-bd-like_fold"/>
</dbReference>
<dbReference type="InterPro" id="IPR029411">
    <property type="entry name" value="RG-lyase_III"/>
</dbReference>
<dbReference type="GO" id="GO:0005576">
    <property type="term" value="C:extracellular region"/>
    <property type="evidence" value="ECO:0007669"/>
    <property type="project" value="UniProtKB-SubCell"/>
</dbReference>
<accession>A0A2P5DGR2</accession>
<evidence type="ECO:0000256" key="1">
    <source>
        <dbReference type="ARBA" id="ARBA00001324"/>
    </source>
</evidence>
<comment type="caution">
    <text evidence="11">The sequence shown here is derived from an EMBL/GenBank/DDBJ whole genome shotgun (WGS) entry which is preliminary data.</text>
</comment>
<keyword evidence="7 11" id="KW-0456">Lyase</keyword>
<keyword evidence="8" id="KW-1133">Transmembrane helix</keyword>
<dbReference type="GO" id="GO:0005975">
    <property type="term" value="P:carbohydrate metabolic process"/>
    <property type="evidence" value="ECO:0007669"/>
    <property type="project" value="InterPro"/>
</dbReference>
<dbReference type="Pfam" id="PF14683">
    <property type="entry name" value="CBM-like"/>
    <property type="match status" value="1"/>
</dbReference>
<dbReference type="Gene3D" id="2.70.98.10">
    <property type="match status" value="1"/>
</dbReference>
<dbReference type="InterPro" id="IPR014718">
    <property type="entry name" value="GH-type_carb-bd"/>
</dbReference>
<comment type="catalytic activity">
    <reaction evidence="1">
        <text>Endotype eliminative cleavage of L-alpha-rhamnopyranosyl-(1-&gt;4)-alpha-D-galactopyranosyluronic acid bonds of rhamnogalacturonan I domains in ramified hairy regions of pectin leaving L-rhamnopyranose at the reducing end and 4-deoxy-4,5-unsaturated D-galactopyranosyluronic acid at the non-reducing end.</text>
        <dbReference type="EC" id="4.2.2.23"/>
    </reaction>
</comment>
<feature type="domain" description="Rhamnogalacturonan lyase" evidence="10">
    <location>
        <begin position="406"/>
        <end position="478"/>
    </location>
</feature>
<reference evidence="12" key="1">
    <citation type="submission" date="2016-06" db="EMBL/GenBank/DDBJ databases">
        <title>Parallel loss of symbiosis genes in relatives of nitrogen-fixing non-legume Parasponia.</title>
        <authorList>
            <person name="Van Velzen R."/>
            <person name="Holmer R."/>
            <person name="Bu F."/>
            <person name="Rutten L."/>
            <person name="Van Zeijl A."/>
            <person name="Liu W."/>
            <person name="Santuari L."/>
            <person name="Cao Q."/>
            <person name="Sharma T."/>
            <person name="Shen D."/>
            <person name="Roswanjaya Y."/>
            <person name="Wardhani T."/>
            <person name="Kalhor M.S."/>
            <person name="Jansen J."/>
            <person name="Van den Hoogen J."/>
            <person name="Gungor B."/>
            <person name="Hartog M."/>
            <person name="Hontelez J."/>
            <person name="Verver J."/>
            <person name="Yang W.-C."/>
            <person name="Schijlen E."/>
            <person name="Repin R."/>
            <person name="Schilthuizen M."/>
            <person name="Schranz E."/>
            <person name="Heidstra R."/>
            <person name="Miyata K."/>
            <person name="Fedorova E."/>
            <person name="Kohlen W."/>
            <person name="Bisseling T."/>
            <person name="Smit S."/>
            <person name="Geurts R."/>
        </authorList>
    </citation>
    <scope>NUCLEOTIDE SEQUENCE [LARGE SCALE GENOMIC DNA]</scope>
    <source>
        <strain evidence="12">cv. WU1-14</strain>
    </source>
</reference>
<dbReference type="Pfam" id="PF14686">
    <property type="entry name" value="fn3_3"/>
    <property type="match status" value="1"/>
</dbReference>
<dbReference type="STRING" id="3476.A0A2P5DGR2"/>
<keyword evidence="8" id="KW-0472">Membrane</keyword>
<evidence type="ECO:0000259" key="9">
    <source>
        <dbReference type="Pfam" id="PF14683"/>
    </source>
</evidence>
<evidence type="ECO:0000259" key="10">
    <source>
        <dbReference type="Pfam" id="PF14686"/>
    </source>
</evidence>
<dbReference type="InterPro" id="IPR029413">
    <property type="entry name" value="RG-lyase_II"/>
</dbReference>
<feature type="domain" description="Rhamnogalacturonan lyase" evidence="9">
    <location>
        <begin position="492"/>
        <end position="681"/>
    </location>
</feature>
<dbReference type="AlphaFoldDB" id="A0A2P5DGR2"/>
<keyword evidence="12" id="KW-1185">Reference proteome</keyword>
<dbReference type="GO" id="GO:0030246">
    <property type="term" value="F:carbohydrate binding"/>
    <property type="evidence" value="ECO:0007669"/>
    <property type="project" value="InterPro"/>
</dbReference>
<evidence type="ECO:0000256" key="3">
    <source>
        <dbReference type="ARBA" id="ARBA00010418"/>
    </source>
</evidence>
<comment type="subcellular location">
    <subcellularLocation>
        <location evidence="2">Secreted</location>
    </subcellularLocation>
</comment>
<dbReference type="Pfam" id="PF06045">
    <property type="entry name" value="Rhamnogal_lyase"/>
    <property type="match status" value="1"/>
</dbReference>
<protein>
    <recommendedName>
        <fullName evidence="4">rhamnogalacturonan endolyase</fullName>
        <ecNumber evidence="4">4.2.2.23</ecNumber>
    </recommendedName>
</protein>
<dbReference type="CDD" id="cd10320">
    <property type="entry name" value="RGL4_N"/>
    <property type="match status" value="1"/>
</dbReference>
<dbReference type="EC" id="4.2.2.23" evidence="4"/>
<keyword evidence="6" id="KW-0732">Signal</keyword>
<dbReference type="Gene3D" id="2.60.120.260">
    <property type="entry name" value="Galactose-binding domain-like"/>
    <property type="match status" value="1"/>
</dbReference>
<dbReference type="CDD" id="cd10317">
    <property type="entry name" value="RGL4_C"/>
    <property type="match status" value="1"/>
</dbReference>
<dbReference type="CDD" id="cd10316">
    <property type="entry name" value="RGL4_M"/>
    <property type="match status" value="1"/>
</dbReference>
<dbReference type="InterPro" id="IPR010325">
    <property type="entry name" value="Rhamnogal_lyase"/>
</dbReference>
<comment type="similarity">
    <text evidence="3">Belongs to the polysaccharide lyase 4 family.</text>
</comment>
<dbReference type="OrthoDB" id="2130367at2759"/>
<evidence type="ECO:0000256" key="4">
    <source>
        <dbReference type="ARBA" id="ARBA00012437"/>
    </source>
</evidence>
<dbReference type="InterPro" id="IPR008979">
    <property type="entry name" value="Galactose-bd-like_sf"/>
</dbReference>
<organism evidence="11 12">
    <name type="scientific">Parasponia andersonii</name>
    <name type="common">Sponia andersonii</name>
    <dbReference type="NCBI Taxonomy" id="3476"/>
    <lineage>
        <taxon>Eukaryota</taxon>
        <taxon>Viridiplantae</taxon>
        <taxon>Streptophyta</taxon>
        <taxon>Embryophyta</taxon>
        <taxon>Tracheophyta</taxon>
        <taxon>Spermatophyta</taxon>
        <taxon>Magnoliopsida</taxon>
        <taxon>eudicotyledons</taxon>
        <taxon>Gunneridae</taxon>
        <taxon>Pentapetalae</taxon>
        <taxon>rosids</taxon>
        <taxon>fabids</taxon>
        <taxon>Rosales</taxon>
        <taxon>Cannabaceae</taxon>
        <taxon>Parasponia</taxon>
    </lineage>
</organism>
<dbReference type="GO" id="GO:0102210">
    <property type="term" value="F:rhamnogalacturonan endolyase activity"/>
    <property type="evidence" value="ECO:0007669"/>
    <property type="project" value="UniProtKB-EC"/>
</dbReference>
<dbReference type="InterPro" id="IPR011013">
    <property type="entry name" value="Gal_mutarotase_sf_dom"/>
</dbReference>
<dbReference type="Gene3D" id="2.60.40.1120">
    <property type="entry name" value="Carboxypeptidase-like, regulatory domain"/>
    <property type="match status" value="1"/>
</dbReference>
<evidence type="ECO:0000256" key="7">
    <source>
        <dbReference type="ARBA" id="ARBA00023239"/>
    </source>
</evidence>
<evidence type="ECO:0000256" key="2">
    <source>
        <dbReference type="ARBA" id="ARBA00004613"/>
    </source>
</evidence>